<feature type="transmembrane region" description="Helical" evidence="1">
    <location>
        <begin position="83"/>
        <end position="101"/>
    </location>
</feature>
<comment type="caution">
    <text evidence="2">The sequence shown here is derived from an EMBL/GenBank/DDBJ whole genome shotgun (WGS) entry which is preliminary data.</text>
</comment>
<dbReference type="EMBL" id="QXGC01000568">
    <property type="protein sequence ID" value="KAE9229423.1"/>
    <property type="molecule type" value="Genomic_DNA"/>
</dbReference>
<accession>A0A6G0P062</accession>
<proteinExistence type="predicted"/>
<dbReference type="Proteomes" id="UP000476176">
    <property type="component" value="Unassembled WGS sequence"/>
</dbReference>
<organism evidence="2 3">
    <name type="scientific">Phytophthora fragariae</name>
    <dbReference type="NCBI Taxonomy" id="53985"/>
    <lineage>
        <taxon>Eukaryota</taxon>
        <taxon>Sar</taxon>
        <taxon>Stramenopiles</taxon>
        <taxon>Oomycota</taxon>
        <taxon>Peronosporomycetes</taxon>
        <taxon>Peronosporales</taxon>
        <taxon>Peronosporaceae</taxon>
        <taxon>Phytophthora</taxon>
    </lineage>
</organism>
<evidence type="ECO:0000313" key="3">
    <source>
        <dbReference type="Proteomes" id="UP000476176"/>
    </source>
</evidence>
<protein>
    <submittedName>
        <fullName evidence="2">Uncharacterized protein</fullName>
    </submittedName>
</protein>
<gene>
    <name evidence="2" type="ORF">PF004_g10779</name>
</gene>
<name>A0A6G0P062_9STRA</name>
<keyword evidence="1" id="KW-0472">Membrane</keyword>
<keyword evidence="1" id="KW-0812">Transmembrane</keyword>
<dbReference type="AlphaFoldDB" id="A0A6G0P062"/>
<keyword evidence="1" id="KW-1133">Transmembrane helix</keyword>
<evidence type="ECO:0000256" key="1">
    <source>
        <dbReference type="SAM" id="Phobius"/>
    </source>
</evidence>
<evidence type="ECO:0000313" key="2">
    <source>
        <dbReference type="EMBL" id="KAE9229423.1"/>
    </source>
</evidence>
<sequence length="124" mass="13584">MKTSCCICFIHSSAARTVAGSPSVWAASIHKSRYHVARPFQCCAMTAFASDDRDCGLKRARLHSVTLHPALEMNRRQSRRPSSLFGIAALTGAGIIGFVGSRAEDWRKLRLTPSLSVVLYVAVY</sequence>
<reference evidence="2 3" key="1">
    <citation type="submission" date="2018-09" db="EMBL/GenBank/DDBJ databases">
        <title>Genomic investigation of the strawberry pathogen Phytophthora fragariae indicates pathogenicity is determined by transcriptional variation in three key races.</title>
        <authorList>
            <person name="Adams T.M."/>
            <person name="Armitage A.D."/>
            <person name="Sobczyk M.K."/>
            <person name="Bates H.J."/>
            <person name="Dunwell J.M."/>
            <person name="Nellist C.F."/>
            <person name="Harrison R.J."/>
        </authorList>
    </citation>
    <scope>NUCLEOTIDE SEQUENCE [LARGE SCALE GENOMIC DNA]</scope>
    <source>
        <strain evidence="2 3">BC-23</strain>
    </source>
</reference>